<evidence type="ECO:0000256" key="13">
    <source>
        <dbReference type="ARBA" id="ARBA00022741"/>
    </source>
</evidence>
<dbReference type="PANTHER" id="PTHR43622:SF7">
    <property type="entry name" value="3-DEHYDROQUINATE SYNTHASE, CHLOROPLASTIC"/>
    <property type="match status" value="1"/>
</dbReference>
<dbReference type="GO" id="GO:0003856">
    <property type="term" value="F:3-dehydroquinate synthase activity"/>
    <property type="evidence" value="ECO:0007669"/>
    <property type="project" value="UniProtKB-UniRule"/>
</dbReference>
<dbReference type="AlphaFoldDB" id="D3UGZ8"/>
<keyword evidence="23" id="KW-1185">Reference proteome</keyword>
<dbReference type="eggNOG" id="COG0337">
    <property type="taxonomic scope" value="Bacteria"/>
</dbReference>
<keyword evidence="14 19" id="KW-0862">Zinc</keyword>
<evidence type="ECO:0000256" key="18">
    <source>
        <dbReference type="ARBA" id="ARBA00023285"/>
    </source>
</evidence>
<keyword evidence="10 19" id="KW-0963">Cytoplasm</keyword>
<feature type="binding site" evidence="19">
    <location>
        <position position="180"/>
    </location>
    <ligand>
        <name>Zn(2+)</name>
        <dbReference type="ChEBI" id="CHEBI:29105"/>
    </ligand>
</feature>
<evidence type="ECO:0000256" key="14">
    <source>
        <dbReference type="ARBA" id="ARBA00022833"/>
    </source>
</evidence>
<dbReference type="PANTHER" id="PTHR43622">
    <property type="entry name" value="3-DEHYDROQUINATE SYNTHASE"/>
    <property type="match status" value="1"/>
</dbReference>
<feature type="binding site" evidence="19">
    <location>
        <begin position="101"/>
        <end position="105"/>
    </location>
    <ligand>
        <name>NAD(+)</name>
        <dbReference type="ChEBI" id="CHEBI:57540"/>
    </ligand>
</feature>
<evidence type="ECO:0000256" key="9">
    <source>
        <dbReference type="ARBA" id="ARBA00017684"/>
    </source>
</evidence>
<evidence type="ECO:0000256" key="8">
    <source>
        <dbReference type="ARBA" id="ARBA00013031"/>
    </source>
</evidence>
<comment type="catalytic activity">
    <reaction evidence="1 19">
        <text>7-phospho-2-dehydro-3-deoxy-D-arabino-heptonate = 3-dehydroquinate + phosphate</text>
        <dbReference type="Rhea" id="RHEA:21968"/>
        <dbReference type="ChEBI" id="CHEBI:32364"/>
        <dbReference type="ChEBI" id="CHEBI:43474"/>
        <dbReference type="ChEBI" id="CHEBI:58394"/>
        <dbReference type="EC" id="4.2.3.4"/>
    </reaction>
</comment>
<protein>
    <recommendedName>
        <fullName evidence="9 19">3-dehydroquinate synthase</fullName>
        <shortName evidence="19">DHQS</shortName>
        <ecNumber evidence="8 19">4.2.3.4</ecNumber>
    </recommendedName>
</protein>
<evidence type="ECO:0000256" key="3">
    <source>
        <dbReference type="ARBA" id="ARBA00001947"/>
    </source>
</evidence>
<dbReference type="GO" id="GO:0009423">
    <property type="term" value="P:chorismate biosynthetic process"/>
    <property type="evidence" value="ECO:0007669"/>
    <property type="project" value="UniProtKB-UniRule"/>
</dbReference>
<feature type="domain" description="3-dehydroquinate synthase C-terminal" evidence="21">
    <location>
        <begin position="177"/>
        <end position="316"/>
    </location>
</feature>
<dbReference type="GO" id="GO:0009073">
    <property type="term" value="P:aromatic amino acid family biosynthetic process"/>
    <property type="evidence" value="ECO:0007669"/>
    <property type="project" value="UniProtKB-KW"/>
</dbReference>
<comment type="pathway">
    <text evidence="6 19">Metabolic intermediate biosynthesis; chorismate biosynthesis; chorismate from D-erythrose 4-phosphate and phosphoenolpyruvate: step 2/7.</text>
</comment>
<dbReference type="EC" id="4.2.3.4" evidence="8 19"/>
<dbReference type="GO" id="GO:0000166">
    <property type="term" value="F:nucleotide binding"/>
    <property type="evidence" value="ECO:0007669"/>
    <property type="project" value="UniProtKB-KW"/>
</dbReference>
<dbReference type="InterPro" id="IPR030963">
    <property type="entry name" value="DHQ_synth_fam"/>
</dbReference>
<organism evidence="22 23">
    <name type="scientific">Helicobacter mustelae (strain ATCC 43772 / CCUG 25715 / CIP 103759 / LMG 18044 / NCTC 12198 / R85-136P)</name>
    <name type="common">Campylobacter mustelae</name>
    <dbReference type="NCBI Taxonomy" id="679897"/>
    <lineage>
        <taxon>Bacteria</taxon>
        <taxon>Pseudomonadati</taxon>
        <taxon>Campylobacterota</taxon>
        <taxon>Epsilonproteobacteria</taxon>
        <taxon>Campylobacterales</taxon>
        <taxon>Helicobacteraceae</taxon>
        <taxon>Helicobacter</taxon>
    </lineage>
</organism>
<dbReference type="STRING" id="679897.HMU05090"/>
<dbReference type="InterPro" id="IPR050071">
    <property type="entry name" value="Dehydroquinate_synthase"/>
</dbReference>
<evidence type="ECO:0000256" key="1">
    <source>
        <dbReference type="ARBA" id="ARBA00001393"/>
    </source>
</evidence>
<evidence type="ECO:0000259" key="21">
    <source>
        <dbReference type="Pfam" id="PF24621"/>
    </source>
</evidence>
<dbReference type="SUPFAM" id="SSF56796">
    <property type="entry name" value="Dehydroquinate synthase-like"/>
    <property type="match status" value="1"/>
</dbReference>
<dbReference type="NCBIfam" id="TIGR01357">
    <property type="entry name" value="aroB"/>
    <property type="match status" value="1"/>
</dbReference>
<dbReference type="KEGG" id="hms:HMU05090"/>
<evidence type="ECO:0000256" key="16">
    <source>
        <dbReference type="ARBA" id="ARBA00023141"/>
    </source>
</evidence>
<dbReference type="Gene3D" id="1.20.1090.10">
    <property type="entry name" value="Dehydroquinate synthase-like - alpha domain"/>
    <property type="match status" value="1"/>
</dbReference>
<keyword evidence="12 19" id="KW-0479">Metal-binding</keyword>
<dbReference type="UniPathway" id="UPA00053">
    <property type="reaction ID" value="UER00085"/>
</dbReference>
<dbReference type="GO" id="GO:0046872">
    <property type="term" value="F:metal ion binding"/>
    <property type="evidence" value="ECO:0007669"/>
    <property type="project" value="UniProtKB-KW"/>
</dbReference>
<comment type="cofactor">
    <cofactor evidence="19">
        <name>Co(2+)</name>
        <dbReference type="ChEBI" id="CHEBI:48828"/>
    </cofactor>
    <cofactor evidence="19">
        <name>Zn(2+)</name>
        <dbReference type="ChEBI" id="CHEBI:29105"/>
    </cofactor>
    <text evidence="19">Binds 1 divalent metal cation per subunit. Can use either Co(2+) or Zn(2+).</text>
</comment>
<name>D3UGZ8_HELM1</name>
<evidence type="ECO:0000313" key="23">
    <source>
        <dbReference type="Proteomes" id="UP000001522"/>
    </source>
</evidence>
<dbReference type="HAMAP" id="MF_00110">
    <property type="entry name" value="DHQ_synthase"/>
    <property type="match status" value="1"/>
</dbReference>
<comment type="cofactor">
    <cofactor evidence="3">
        <name>Zn(2+)</name>
        <dbReference type="ChEBI" id="CHEBI:29105"/>
    </cofactor>
</comment>
<evidence type="ECO:0000256" key="17">
    <source>
        <dbReference type="ARBA" id="ARBA00023239"/>
    </source>
</evidence>
<evidence type="ECO:0000256" key="11">
    <source>
        <dbReference type="ARBA" id="ARBA00022605"/>
    </source>
</evidence>
<keyword evidence="13 19" id="KW-0547">Nucleotide-binding</keyword>
<comment type="similarity">
    <text evidence="7 19">Belongs to the sugar phosphate cyclases superfamily. Dehydroquinate synthase family.</text>
</comment>
<evidence type="ECO:0000256" key="5">
    <source>
        <dbReference type="ARBA" id="ARBA00004496"/>
    </source>
</evidence>
<proteinExistence type="inferred from homology"/>
<dbReference type="Proteomes" id="UP000001522">
    <property type="component" value="Chromosome"/>
</dbReference>
<keyword evidence="15 19" id="KW-0520">NAD</keyword>
<comment type="function">
    <text evidence="4 19">Catalyzes the conversion of 3-deoxy-D-arabino-heptulosonate 7-phosphate (DAHP) to dehydroquinate (DHQ).</text>
</comment>
<dbReference type="GO" id="GO:0005737">
    <property type="term" value="C:cytoplasm"/>
    <property type="evidence" value="ECO:0007669"/>
    <property type="project" value="UniProtKB-SubCell"/>
</dbReference>
<dbReference type="Pfam" id="PF01761">
    <property type="entry name" value="DHQ_synthase"/>
    <property type="match status" value="1"/>
</dbReference>
<evidence type="ECO:0000313" key="22">
    <source>
        <dbReference type="EMBL" id="CBG39770.1"/>
    </source>
</evidence>
<reference evidence="22 23" key="1">
    <citation type="journal article" date="2010" name="BMC Genomics">
        <title>Comparative genomics and proteomics of Helicobacter mustelae, an ulcerogenic and carcinogenic gastric pathogen.</title>
        <authorList>
            <person name="O'Toole P.W."/>
            <person name="Snelling W.J."/>
            <person name="Canchaya C."/>
            <person name="Forde B.M."/>
            <person name="Hardie K.R."/>
            <person name="Josenhans C."/>
            <person name="Graham R.L.J."/>
            <person name="McMullan G."/>
            <person name="Parkhill J."/>
            <person name="Belda E."/>
            <person name="Bentley S.D."/>
        </authorList>
    </citation>
    <scope>NUCLEOTIDE SEQUENCE [LARGE SCALE GENOMIC DNA]</scope>
    <source>
        <strain evidence="23">ATCC 43772 / LMG 18044 / NCTC 12198 / 12198</strain>
    </source>
</reference>
<feature type="binding site" evidence="19">
    <location>
        <position position="239"/>
    </location>
    <ligand>
        <name>Zn(2+)</name>
        <dbReference type="ChEBI" id="CHEBI:29105"/>
    </ligand>
</feature>
<dbReference type="CDD" id="cd08195">
    <property type="entry name" value="DHQS"/>
    <property type="match status" value="1"/>
</dbReference>
<feature type="binding site" evidence="19">
    <location>
        <position position="138"/>
    </location>
    <ligand>
        <name>NAD(+)</name>
        <dbReference type="ChEBI" id="CHEBI:57540"/>
    </ligand>
</feature>
<dbReference type="RefSeq" id="WP_013022856.1">
    <property type="nucleotide sequence ID" value="NC_013949.1"/>
</dbReference>
<comment type="subcellular location">
    <subcellularLocation>
        <location evidence="5 19">Cytoplasm</location>
    </subcellularLocation>
</comment>
<dbReference type="FunFam" id="3.40.50.1970:FF:000007">
    <property type="entry name" value="Pentafunctional AROM polypeptide"/>
    <property type="match status" value="1"/>
</dbReference>
<dbReference type="InterPro" id="IPR016037">
    <property type="entry name" value="DHQ_synth_AroB"/>
</dbReference>
<evidence type="ECO:0000256" key="12">
    <source>
        <dbReference type="ARBA" id="ARBA00022723"/>
    </source>
</evidence>
<dbReference type="GO" id="GO:0008652">
    <property type="term" value="P:amino acid biosynthetic process"/>
    <property type="evidence" value="ECO:0007669"/>
    <property type="project" value="UniProtKB-KW"/>
</dbReference>
<dbReference type="InterPro" id="IPR030960">
    <property type="entry name" value="DHQS/DOIS_N"/>
</dbReference>
<keyword evidence="16 19" id="KW-0057">Aromatic amino acid biosynthesis</keyword>
<dbReference type="Gene3D" id="3.40.50.1970">
    <property type="match status" value="1"/>
</dbReference>
<evidence type="ECO:0000259" key="20">
    <source>
        <dbReference type="Pfam" id="PF01761"/>
    </source>
</evidence>
<keyword evidence="17 19" id="KW-0456">Lyase</keyword>
<feature type="binding site" evidence="19">
    <location>
        <position position="147"/>
    </location>
    <ligand>
        <name>NAD(+)</name>
        <dbReference type="ChEBI" id="CHEBI:57540"/>
    </ligand>
</feature>
<dbReference type="PIRSF" id="PIRSF001455">
    <property type="entry name" value="DHQ_synth"/>
    <property type="match status" value="1"/>
</dbReference>
<feature type="binding site" evidence="19">
    <location>
        <begin position="125"/>
        <end position="126"/>
    </location>
    <ligand>
        <name>NAD(+)</name>
        <dbReference type="ChEBI" id="CHEBI:57540"/>
    </ligand>
</feature>
<sequence length="351" mass="39022">MMNVKIPILTQSHAYDVYIGALQDLSFAKKYSKILILSNEKVAPLYLERIKAHLPASIPLASLILPDGEMHKNFKTVQKIIDFASKQRLDRKSLMIALGGGVISDITGFVSGIYQRGVDFVNVPTTLLAQVDASVGGKTGINTSFGKNLVGLFHQPVGVFVYPEFLSTLPPREFASGIAEMIKIGVCFDRGYFAFLENYDLTDPKILSQAIARAIALKADVVAKDEKEQGIRAGLNYGHTFGHVIELETGYQKYLHGEAVAMGMQMANVLAYELGWLSLNECARISSVLEKYHLLLKYQVRDLEAFYQKFFLDKKTTQDVLHFVLPRGIGAMEICKNISKEQLFKVLGVFS</sequence>
<feature type="domain" description="3-dehydroquinate synthase N-terminal" evidence="20">
    <location>
        <begin position="63"/>
        <end position="175"/>
    </location>
</feature>
<evidence type="ECO:0000256" key="15">
    <source>
        <dbReference type="ARBA" id="ARBA00023027"/>
    </source>
</evidence>
<gene>
    <name evidence="19 22" type="primary">aroB</name>
    <name evidence="22" type="ordered locus">HMU05090</name>
</gene>
<evidence type="ECO:0000256" key="19">
    <source>
        <dbReference type="HAMAP-Rule" id="MF_00110"/>
    </source>
</evidence>
<comment type="cofactor">
    <cofactor evidence="2 19">
        <name>NAD(+)</name>
        <dbReference type="ChEBI" id="CHEBI:57540"/>
    </cofactor>
</comment>
<feature type="binding site" evidence="19">
    <location>
        <begin position="67"/>
        <end position="72"/>
    </location>
    <ligand>
        <name>NAD(+)</name>
        <dbReference type="ChEBI" id="CHEBI:57540"/>
    </ligand>
</feature>
<keyword evidence="18 19" id="KW-0170">Cobalt</keyword>
<dbReference type="EMBL" id="FN555004">
    <property type="protein sequence ID" value="CBG39770.1"/>
    <property type="molecule type" value="Genomic_DNA"/>
</dbReference>
<dbReference type="HOGENOM" id="CLU_001201_0_2_7"/>
<evidence type="ECO:0000256" key="2">
    <source>
        <dbReference type="ARBA" id="ARBA00001911"/>
    </source>
</evidence>
<evidence type="ECO:0000256" key="7">
    <source>
        <dbReference type="ARBA" id="ARBA00005412"/>
    </source>
</evidence>
<feature type="binding site" evidence="19">
    <location>
        <begin position="165"/>
        <end position="168"/>
    </location>
    <ligand>
        <name>NAD(+)</name>
        <dbReference type="ChEBI" id="CHEBI:57540"/>
    </ligand>
</feature>
<accession>D3UGZ8</accession>
<evidence type="ECO:0000256" key="4">
    <source>
        <dbReference type="ARBA" id="ARBA00003485"/>
    </source>
</evidence>
<dbReference type="Pfam" id="PF24621">
    <property type="entry name" value="DHQS_C"/>
    <property type="match status" value="1"/>
</dbReference>
<evidence type="ECO:0000256" key="10">
    <source>
        <dbReference type="ARBA" id="ARBA00022490"/>
    </source>
</evidence>
<keyword evidence="11 19" id="KW-0028">Amino-acid biosynthesis</keyword>
<feature type="binding site" evidence="19">
    <location>
        <position position="256"/>
    </location>
    <ligand>
        <name>Zn(2+)</name>
        <dbReference type="ChEBI" id="CHEBI:29105"/>
    </ligand>
</feature>
<dbReference type="InterPro" id="IPR056179">
    <property type="entry name" value="DHQS_C"/>
</dbReference>
<evidence type="ECO:0000256" key="6">
    <source>
        <dbReference type="ARBA" id="ARBA00004661"/>
    </source>
</evidence>